<dbReference type="AlphaFoldDB" id="A0AAE0N1Y5"/>
<dbReference type="EMBL" id="JAULSW010000011">
    <property type="protein sequence ID" value="KAK3367886.1"/>
    <property type="molecule type" value="Genomic_DNA"/>
</dbReference>
<dbReference type="Proteomes" id="UP001285441">
    <property type="component" value="Unassembled WGS sequence"/>
</dbReference>
<name>A0AAE0N1Y5_9PEZI</name>
<accession>A0AAE0N1Y5</accession>
<reference evidence="1" key="2">
    <citation type="submission" date="2023-06" db="EMBL/GenBank/DDBJ databases">
        <authorList>
            <consortium name="Lawrence Berkeley National Laboratory"/>
            <person name="Haridas S."/>
            <person name="Hensen N."/>
            <person name="Bonometti L."/>
            <person name="Westerberg I."/>
            <person name="Brannstrom I.O."/>
            <person name="Guillou S."/>
            <person name="Cros-Aarteil S."/>
            <person name="Calhoun S."/>
            <person name="Kuo A."/>
            <person name="Mondo S."/>
            <person name="Pangilinan J."/>
            <person name="Riley R."/>
            <person name="LaButti K."/>
            <person name="Andreopoulos B."/>
            <person name="Lipzen A."/>
            <person name="Chen C."/>
            <person name="Yanf M."/>
            <person name="Daum C."/>
            <person name="Ng V."/>
            <person name="Clum A."/>
            <person name="Steindorff A."/>
            <person name="Ohm R."/>
            <person name="Martin F."/>
            <person name="Silar P."/>
            <person name="Natvig D."/>
            <person name="Lalanne C."/>
            <person name="Gautier V."/>
            <person name="Ament-velasquez S.L."/>
            <person name="Kruys A."/>
            <person name="Hutchinson M.I."/>
            <person name="Powell A.J."/>
            <person name="Barry K."/>
            <person name="Miller A.N."/>
            <person name="Grigoriev I.V."/>
            <person name="Debuchy R."/>
            <person name="Gladieux P."/>
            <person name="Thoren M.H."/>
            <person name="Johannesson H."/>
        </authorList>
    </citation>
    <scope>NUCLEOTIDE SEQUENCE</scope>
    <source>
        <strain evidence="1">CBS 232.78</strain>
    </source>
</reference>
<gene>
    <name evidence="1" type="ORF">B0H63DRAFT_536012</name>
</gene>
<comment type="caution">
    <text evidence="1">The sequence shown here is derived from an EMBL/GenBank/DDBJ whole genome shotgun (WGS) entry which is preliminary data.</text>
</comment>
<evidence type="ECO:0000313" key="2">
    <source>
        <dbReference type="Proteomes" id="UP001285441"/>
    </source>
</evidence>
<keyword evidence="2" id="KW-1185">Reference proteome</keyword>
<reference evidence="1" key="1">
    <citation type="journal article" date="2023" name="Mol. Phylogenet. Evol.">
        <title>Genome-scale phylogeny and comparative genomics of the fungal order Sordariales.</title>
        <authorList>
            <person name="Hensen N."/>
            <person name="Bonometti L."/>
            <person name="Westerberg I."/>
            <person name="Brannstrom I.O."/>
            <person name="Guillou S."/>
            <person name="Cros-Aarteil S."/>
            <person name="Calhoun S."/>
            <person name="Haridas S."/>
            <person name="Kuo A."/>
            <person name="Mondo S."/>
            <person name="Pangilinan J."/>
            <person name="Riley R."/>
            <person name="LaButti K."/>
            <person name="Andreopoulos B."/>
            <person name="Lipzen A."/>
            <person name="Chen C."/>
            <person name="Yan M."/>
            <person name="Daum C."/>
            <person name="Ng V."/>
            <person name="Clum A."/>
            <person name="Steindorff A."/>
            <person name="Ohm R.A."/>
            <person name="Martin F."/>
            <person name="Silar P."/>
            <person name="Natvig D.O."/>
            <person name="Lalanne C."/>
            <person name="Gautier V."/>
            <person name="Ament-Velasquez S.L."/>
            <person name="Kruys A."/>
            <person name="Hutchinson M.I."/>
            <person name="Powell A.J."/>
            <person name="Barry K."/>
            <person name="Miller A.N."/>
            <person name="Grigoriev I.V."/>
            <person name="Debuchy R."/>
            <person name="Gladieux P."/>
            <person name="Hiltunen Thoren M."/>
            <person name="Johannesson H."/>
        </authorList>
    </citation>
    <scope>NUCLEOTIDE SEQUENCE</scope>
    <source>
        <strain evidence="1">CBS 232.78</strain>
    </source>
</reference>
<evidence type="ECO:0000313" key="1">
    <source>
        <dbReference type="EMBL" id="KAK3367886.1"/>
    </source>
</evidence>
<protein>
    <submittedName>
        <fullName evidence="1">Uncharacterized protein</fullName>
    </submittedName>
</protein>
<organism evidence="1 2">
    <name type="scientific">Podospora didyma</name>
    <dbReference type="NCBI Taxonomy" id="330526"/>
    <lineage>
        <taxon>Eukaryota</taxon>
        <taxon>Fungi</taxon>
        <taxon>Dikarya</taxon>
        <taxon>Ascomycota</taxon>
        <taxon>Pezizomycotina</taxon>
        <taxon>Sordariomycetes</taxon>
        <taxon>Sordariomycetidae</taxon>
        <taxon>Sordariales</taxon>
        <taxon>Podosporaceae</taxon>
        <taxon>Podospora</taxon>
    </lineage>
</organism>
<sequence>MSNISATRGDFIGGNNTACNSGLITSGLPIPSTVSWFVVSAPLNDTGMQACCAPNAVNLVENCFLWCELPWSYINDGNKKIGQERANTAFRGCLKISVKCDDDYCLYSHLIRGTDIKKIRMT</sequence>
<proteinExistence type="predicted"/>